<dbReference type="OrthoDB" id="10565703at2759"/>
<accession>A0A834U3L2</accession>
<proteinExistence type="predicted"/>
<evidence type="ECO:0000313" key="2">
    <source>
        <dbReference type="EMBL" id="KAF7415425.1"/>
    </source>
</evidence>
<dbReference type="Proteomes" id="UP000600918">
    <property type="component" value="Unassembled WGS sequence"/>
</dbReference>
<evidence type="ECO:0000313" key="3">
    <source>
        <dbReference type="Proteomes" id="UP000600918"/>
    </source>
</evidence>
<comment type="caution">
    <text evidence="2">The sequence shown here is derived from an EMBL/GenBank/DDBJ whole genome shotgun (WGS) entry which is preliminary data.</text>
</comment>
<protein>
    <submittedName>
        <fullName evidence="2">Uncharacterized protein</fullName>
    </submittedName>
</protein>
<dbReference type="EMBL" id="JACSDY010000011">
    <property type="protein sequence ID" value="KAF7415425.1"/>
    <property type="molecule type" value="Genomic_DNA"/>
</dbReference>
<feature type="compositionally biased region" description="Low complexity" evidence="1">
    <location>
        <begin position="130"/>
        <end position="148"/>
    </location>
</feature>
<keyword evidence="3" id="KW-1185">Reference proteome</keyword>
<organism evidence="2 3">
    <name type="scientific">Vespula pensylvanica</name>
    <name type="common">Western yellow jacket</name>
    <name type="synonym">Wasp</name>
    <dbReference type="NCBI Taxonomy" id="30213"/>
    <lineage>
        <taxon>Eukaryota</taxon>
        <taxon>Metazoa</taxon>
        <taxon>Ecdysozoa</taxon>
        <taxon>Arthropoda</taxon>
        <taxon>Hexapoda</taxon>
        <taxon>Insecta</taxon>
        <taxon>Pterygota</taxon>
        <taxon>Neoptera</taxon>
        <taxon>Endopterygota</taxon>
        <taxon>Hymenoptera</taxon>
        <taxon>Apocrita</taxon>
        <taxon>Aculeata</taxon>
        <taxon>Vespoidea</taxon>
        <taxon>Vespidae</taxon>
        <taxon>Vespinae</taxon>
        <taxon>Vespula</taxon>
    </lineage>
</organism>
<feature type="compositionally biased region" description="Polar residues" evidence="1">
    <location>
        <begin position="149"/>
        <end position="158"/>
    </location>
</feature>
<reference evidence="2" key="1">
    <citation type="journal article" date="2020" name="G3 (Bethesda)">
        <title>High-Quality Assemblies for Three Invasive Social Wasps from the &lt;i&gt;Vespula&lt;/i&gt; Genus.</title>
        <authorList>
            <person name="Harrop T.W.R."/>
            <person name="Guhlin J."/>
            <person name="McLaughlin G.M."/>
            <person name="Permina E."/>
            <person name="Stockwell P."/>
            <person name="Gilligan J."/>
            <person name="Le Lec M.F."/>
            <person name="Gruber M.A.M."/>
            <person name="Quinn O."/>
            <person name="Lovegrove M."/>
            <person name="Duncan E.J."/>
            <person name="Remnant E.J."/>
            <person name="Van Eeckhoven J."/>
            <person name="Graham B."/>
            <person name="Knapp R.A."/>
            <person name="Langford K.W."/>
            <person name="Kronenberg Z."/>
            <person name="Press M.O."/>
            <person name="Eacker S.M."/>
            <person name="Wilson-Rankin E.E."/>
            <person name="Purcell J."/>
            <person name="Lester P.J."/>
            <person name="Dearden P.K."/>
        </authorList>
    </citation>
    <scope>NUCLEOTIDE SEQUENCE</scope>
    <source>
        <strain evidence="2">Volc-1</strain>
    </source>
</reference>
<feature type="region of interest" description="Disordered" evidence="1">
    <location>
        <begin position="116"/>
        <end position="166"/>
    </location>
</feature>
<name>A0A834U3L2_VESPE</name>
<gene>
    <name evidence="2" type="ORF">H0235_012017</name>
</gene>
<dbReference type="AlphaFoldDB" id="A0A834U3L2"/>
<sequence>MARPASEEQHFVEMLNYISDKSETPLNVKTSIKNCSAKDDGSFIENNVLEDDDSSIISNASYCSYSADSSFVSYFIQLENESSFSELDDTEDDIDNFLDKSDDSLDSWCMIPSNSDYVNTSSNDEGNTNSYLSDSSSPESSFFLDSTSTSGNDSSIASSDDEYFDD</sequence>
<feature type="compositionally biased region" description="Polar residues" evidence="1">
    <location>
        <begin position="116"/>
        <end position="129"/>
    </location>
</feature>
<evidence type="ECO:0000256" key="1">
    <source>
        <dbReference type="SAM" id="MobiDB-lite"/>
    </source>
</evidence>